<feature type="domain" description="Subtilisin-like protease fibronectin type-III" evidence="2">
    <location>
        <begin position="20"/>
        <end position="88"/>
    </location>
</feature>
<organism evidence="3 4">
    <name type="scientific">Vanilla planifolia</name>
    <name type="common">Vanilla</name>
    <dbReference type="NCBI Taxonomy" id="51239"/>
    <lineage>
        <taxon>Eukaryota</taxon>
        <taxon>Viridiplantae</taxon>
        <taxon>Streptophyta</taxon>
        <taxon>Embryophyta</taxon>
        <taxon>Tracheophyta</taxon>
        <taxon>Spermatophyta</taxon>
        <taxon>Magnoliopsida</taxon>
        <taxon>Liliopsida</taxon>
        <taxon>Asparagales</taxon>
        <taxon>Orchidaceae</taxon>
        <taxon>Vanilloideae</taxon>
        <taxon>Vanilleae</taxon>
        <taxon>Vanilla</taxon>
    </lineage>
</organism>
<evidence type="ECO:0000256" key="1">
    <source>
        <dbReference type="SAM" id="MobiDB-lite"/>
    </source>
</evidence>
<evidence type="ECO:0000313" key="3">
    <source>
        <dbReference type="EMBL" id="KAG0499935.1"/>
    </source>
</evidence>
<evidence type="ECO:0000259" key="2">
    <source>
        <dbReference type="Pfam" id="PF17766"/>
    </source>
</evidence>
<dbReference type="AlphaFoldDB" id="A0A835S406"/>
<evidence type="ECO:0000313" key="4">
    <source>
        <dbReference type="Proteomes" id="UP000639772"/>
    </source>
</evidence>
<protein>
    <recommendedName>
        <fullName evidence="2">Subtilisin-like protease fibronectin type-III domain-containing protein</fullName>
    </recommendedName>
</protein>
<dbReference type="InterPro" id="IPR041469">
    <property type="entry name" value="Subtilisin-like_FN3"/>
</dbReference>
<dbReference type="Pfam" id="PF17766">
    <property type="entry name" value="fn3_6"/>
    <property type="match status" value="1"/>
</dbReference>
<dbReference type="EMBL" id="JADCNM010000001">
    <property type="protein sequence ID" value="KAG0499935.1"/>
    <property type="molecule type" value="Genomic_DNA"/>
</dbReference>
<dbReference type="Gene3D" id="2.60.40.2310">
    <property type="match status" value="1"/>
</dbReference>
<reference evidence="3 4" key="1">
    <citation type="journal article" date="2020" name="Nat. Food">
        <title>A phased Vanilla planifolia genome enables genetic improvement of flavour and production.</title>
        <authorList>
            <person name="Hasing T."/>
            <person name="Tang H."/>
            <person name="Brym M."/>
            <person name="Khazi F."/>
            <person name="Huang T."/>
            <person name="Chambers A.H."/>
        </authorList>
    </citation>
    <scope>NUCLEOTIDE SEQUENCE [LARGE SCALE GENOMIC DNA]</scope>
    <source>
        <tissue evidence="3">Leaf</tissue>
    </source>
</reference>
<sequence>MAPFLGEPYRCPEKKVAVEELNNPSFAVPNLRGKMKVNRRLTNVGGPGVYKVSVSSPPGVKVKVQPMELRFKKLEEEKSFRGDLQSSKEMTLGQPHMAVMAAS</sequence>
<comment type="caution">
    <text evidence="3">The sequence shown here is derived from an EMBL/GenBank/DDBJ whole genome shotgun (WGS) entry which is preliminary data.</text>
</comment>
<gene>
    <name evidence="3" type="ORF">HPP92_000007</name>
</gene>
<feature type="region of interest" description="Disordered" evidence="1">
    <location>
        <begin position="80"/>
        <end position="103"/>
    </location>
</feature>
<proteinExistence type="predicted"/>
<name>A0A835S406_VANPL</name>
<accession>A0A835S406</accession>
<dbReference type="Proteomes" id="UP000639772">
    <property type="component" value="Chromosome 1"/>
</dbReference>